<comment type="caution">
    <text evidence="1">The sequence shown here is derived from an EMBL/GenBank/DDBJ whole genome shotgun (WGS) entry which is preliminary data.</text>
</comment>
<dbReference type="AlphaFoldDB" id="A0A316MBT5"/>
<dbReference type="EMBL" id="QAMZ01000006">
    <property type="protein sequence ID" value="PWL55421.1"/>
    <property type="molecule type" value="Genomic_DNA"/>
</dbReference>
<proteinExistence type="predicted"/>
<reference evidence="1 2" key="1">
    <citation type="submission" date="2018-03" db="EMBL/GenBank/DDBJ databases">
        <title>The uncultured portion of the human microbiome is neutrally assembled.</title>
        <authorList>
            <person name="Jeraldo P."/>
            <person name="Boardman L."/>
            <person name="White B.A."/>
            <person name="Nelson H."/>
            <person name="Goldenfeld N."/>
            <person name="Chia N."/>
        </authorList>
    </citation>
    <scope>NUCLEOTIDE SEQUENCE [LARGE SCALE GENOMIC DNA]</scope>
    <source>
        <strain evidence="1">CIM:MAG 903</strain>
    </source>
</reference>
<organism evidence="1 2">
    <name type="scientific">Clostridium cadaveris</name>
    <dbReference type="NCBI Taxonomy" id="1529"/>
    <lineage>
        <taxon>Bacteria</taxon>
        <taxon>Bacillati</taxon>
        <taxon>Bacillota</taxon>
        <taxon>Clostridia</taxon>
        <taxon>Eubacteriales</taxon>
        <taxon>Clostridiaceae</taxon>
        <taxon>Clostridium</taxon>
    </lineage>
</organism>
<protein>
    <submittedName>
        <fullName evidence="1">Uncharacterized protein</fullName>
    </submittedName>
</protein>
<gene>
    <name evidence="1" type="ORF">DBY38_01490</name>
</gene>
<dbReference type="RefSeq" id="WP_099336060.1">
    <property type="nucleotide sequence ID" value="NZ_CABMJC010000011.1"/>
</dbReference>
<dbReference type="Proteomes" id="UP000246114">
    <property type="component" value="Unassembled WGS sequence"/>
</dbReference>
<accession>A0A316MBT5</accession>
<evidence type="ECO:0000313" key="2">
    <source>
        <dbReference type="Proteomes" id="UP000246114"/>
    </source>
</evidence>
<sequence>MDLVKKVKEITIENEEFIMTFDMKSIAVYKEITGESFVAGTQKLFDFDDEAIINFIASTLRRKSEPDKPLGKEIIEGDILYFLLNHTNDVIMLVSDSLPDKSSKKK</sequence>
<name>A0A316MBT5_9CLOT</name>
<evidence type="ECO:0000313" key="1">
    <source>
        <dbReference type="EMBL" id="PWL55421.1"/>
    </source>
</evidence>